<evidence type="ECO:0000256" key="9">
    <source>
        <dbReference type="ARBA" id="ARBA00047591"/>
    </source>
</evidence>
<gene>
    <name evidence="11" type="primary">PPT1</name>
    <name evidence="11" type="ORF">DNF11_3656</name>
</gene>
<dbReference type="Gene3D" id="3.40.50.1820">
    <property type="entry name" value="alpha/beta hydrolase"/>
    <property type="match status" value="1"/>
</dbReference>
<keyword evidence="7" id="KW-0325">Glycoprotein</keyword>
<reference evidence="11 12" key="1">
    <citation type="submission" date="2018-10" db="EMBL/GenBank/DDBJ databases">
        <title>Complete genome sequence of Malassezia restricta CBS 7877.</title>
        <authorList>
            <person name="Morand S.C."/>
            <person name="Bertignac M."/>
            <person name="Iltis A."/>
            <person name="Kolder I."/>
            <person name="Pirovano W."/>
            <person name="Jourdain R."/>
            <person name="Clavaud C."/>
        </authorList>
    </citation>
    <scope>NUCLEOTIDE SEQUENCE [LARGE SCALE GENOMIC DNA]</scope>
    <source>
        <strain evidence="11 12">CBS 7877</strain>
    </source>
</reference>
<dbReference type="EC" id="3.1.2.22" evidence="2"/>
<evidence type="ECO:0000256" key="4">
    <source>
        <dbReference type="ARBA" id="ARBA00022729"/>
    </source>
</evidence>
<dbReference type="InterPro" id="IPR002472">
    <property type="entry name" value="Palm_thioest"/>
</dbReference>
<protein>
    <recommendedName>
        <fullName evidence="3">Palmitoyl-protein thioesterase 1</fullName>
        <ecNumber evidence="2">3.1.2.22</ecNumber>
    </recommendedName>
    <alternativeName>
        <fullName evidence="8">Palmitoyl-protein hydrolase 1</fullName>
    </alternativeName>
</protein>
<name>A0A3G2S9N6_MALR7</name>
<dbReference type="GO" id="GO:0047372">
    <property type="term" value="F:monoacylglycerol lipase activity"/>
    <property type="evidence" value="ECO:0007669"/>
    <property type="project" value="RHEA"/>
</dbReference>
<evidence type="ECO:0000256" key="7">
    <source>
        <dbReference type="ARBA" id="ARBA00023180"/>
    </source>
</evidence>
<evidence type="ECO:0000256" key="10">
    <source>
        <dbReference type="ARBA" id="ARBA00048461"/>
    </source>
</evidence>
<dbReference type="GO" id="GO:0008474">
    <property type="term" value="F:palmitoyl-(protein) hydrolase activity"/>
    <property type="evidence" value="ECO:0007669"/>
    <property type="project" value="UniProtKB-EC"/>
</dbReference>
<dbReference type="GlyCosmos" id="A0A3G2S9N6">
    <property type="glycosylation" value="1 site, No reported glycans"/>
</dbReference>
<dbReference type="GO" id="GO:0120516">
    <property type="term" value="F:diacylglycerol lipase activity"/>
    <property type="evidence" value="ECO:0007669"/>
    <property type="project" value="RHEA"/>
</dbReference>
<dbReference type="OrthoDB" id="10263094at2759"/>
<organism evidence="11 12">
    <name type="scientific">Malassezia restricta (strain ATCC 96810 / NBRC 103918 / CBS 7877)</name>
    <name type="common">Seborrheic dermatitis infection agent</name>
    <dbReference type="NCBI Taxonomy" id="425264"/>
    <lineage>
        <taxon>Eukaryota</taxon>
        <taxon>Fungi</taxon>
        <taxon>Dikarya</taxon>
        <taxon>Basidiomycota</taxon>
        <taxon>Ustilaginomycotina</taxon>
        <taxon>Malasseziomycetes</taxon>
        <taxon>Malasseziales</taxon>
        <taxon>Malasseziaceae</taxon>
        <taxon>Malassezia</taxon>
    </lineage>
</organism>
<evidence type="ECO:0000256" key="5">
    <source>
        <dbReference type="ARBA" id="ARBA00022801"/>
    </source>
</evidence>
<dbReference type="Pfam" id="PF02089">
    <property type="entry name" value="Palm_thioest"/>
    <property type="match status" value="1"/>
</dbReference>
<evidence type="ECO:0000256" key="2">
    <source>
        <dbReference type="ARBA" id="ARBA00012423"/>
    </source>
</evidence>
<dbReference type="InterPro" id="IPR029058">
    <property type="entry name" value="AB_hydrolase_fold"/>
</dbReference>
<dbReference type="FunFam" id="3.40.50.1820:FF:000107">
    <property type="entry name" value="Palmitoyl-protein thioesterase 1"/>
    <property type="match status" value="1"/>
</dbReference>
<dbReference type="PRINTS" id="PR00414">
    <property type="entry name" value="PPTHIESTRASE"/>
</dbReference>
<comment type="similarity">
    <text evidence="1">Belongs to the palmitoyl-protein thioesterase family.</text>
</comment>
<keyword evidence="4" id="KW-0732">Signal</keyword>
<dbReference type="PANTHER" id="PTHR11247">
    <property type="entry name" value="PALMITOYL-PROTEIN THIOESTERASE/DOLICHYLDIPHOSPHATASE 1"/>
    <property type="match status" value="1"/>
</dbReference>
<sequence>MRWVPRLPDTPPLPVVIWHGLGDSAYAPWLRDLKAELELTYPGMYVHLVALESRSMADRAATFVGDVNAQVARVAEQLAQVPELRHGFDAVGFSQGGQFLRAYVERFHAPVRRLITFGSQHMGITALPGCRDDDRLCEAVMQHIEQATYTDHAQTHMVVAQYFRDTRTPERFEEYVAHSRFLRDINNEGAAKNASYKEGLQRLEQFVMVRFSDDTTVRPPESAWFGAHSVPEAGQPARPVPLRESDVYVHDWLGLAALDKRGALRFHTCDGMHMQLSPACKELVFGQYVGRPRSPGRWLAMNA</sequence>
<proteinExistence type="inferred from homology"/>
<evidence type="ECO:0000256" key="6">
    <source>
        <dbReference type="ARBA" id="ARBA00023157"/>
    </source>
</evidence>
<comment type="catalytic activity">
    <reaction evidence="10">
        <text>a monoacylglycerol + H2O = glycerol + a fatty acid + H(+)</text>
        <dbReference type="Rhea" id="RHEA:15245"/>
        <dbReference type="ChEBI" id="CHEBI:15377"/>
        <dbReference type="ChEBI" id="CHEBI:15378"/>
        <dbReference type="ChEBI" id="CHEBI:17408"/>
        <dbReference type="ChEBI" id="CHEBI:17754"/>
        <dbReference type="ChEBI" id="CHEBI:28868"/>
    </reaction>
</comment>
<dbReference type="PANTHER" id="PTHR11247:SF8">
    <property type="entry name" value="PALMITOYL-PROTEIN THIOESTERASE 1"/>
    <property type="match status" value="1"/>
</dbReference>
<dbReference type="VEuPathDB" id="FungiDB:DNF11_3656"/>
<dbReference type="STRING" id="425264.A0A3G2S9N6"/>
<keyword evidence="12" id="KW-1185">Reference proteome</keyword>
<evidence type="ECO:0000256" key="3">
    <source>
        <dbReference type="ARBA" id="ARBA00014212"/>
    </source>
</evidence>
<accession>A0A3G2S9N6</accession>
<evidence type="ECO:0000256" key="1">
    <source>
        <dbReference type="ARBA" id="ARBA00010758"/>
    </source>
</evidence>
<dbReference type="EMBL" id="CP033154">
    <property type="protein sequence ID" value="AYO44606.1"/>
    <property type="molecule type" value="Genomic_DNA"/>
</dbReference>
<evidence type="ECO:0000313" key="12">
    <source>
        <dbReference type="Proteomes" id="UP000269793"/>
    </source>
</evidence>
<dbReference type="AlphaFoldDB" id="A0A3G2S9N6"/>
<keyword evidence="5 11" id="KW-0378">Hydrolase</keyword>
<evidence type="ECO:0000256" key="8">
    <source>
        <dbReference type="ARBA" id="ARBA00031934"/>
    </source>
</evidence>
<keyword evidence="6" id="KW-1015">Disulfide bond</keyword>
<dbReference type="SUPFAM" id="SSF53474">
    <property type="entry name" value="alpha/beta-Hydrolases"/>
    <property type="match status" value="1"/>
</dbReference>
<evidence type="ECO:0000313" key="11">
    <source>
        <dbReference type="EMBL" id="AYO44606.1"/>
    </source>
</evidence>
<comment type="catalytic activity">
    <reaction evidence="9">
        <text>a diacylglycerol + H2O = a monoacylglycerol + a fatty acid + H(+)</text>
        <dbReference type="Rhea" id="RHEA:32731"/>
        <dbReference type="ChEBI" id="CHEBI:15377"/>
        <dbReference type="ChEBI" id="CHEBI:15378"/>
        <dbReference type="ChEBI" id="CHEBI:17408"/>
        <dbReference type="ChEBI" id="CHEBI:18035"/>
        <dbReference type="ChEBI" id="CHEBI:28868"/>
    </reaction>
</comment>
<dbReference type="Proteomes" id="UP000269793">
    <property type="component" value="Chromosome VII"/>
</dbReference>